<evidence type="ECO:0000313" key="1">
    <source>
        <dbReference type="EMBL" id="KAF3596327.1"/>
    </source>
</evidence>
<proteinExistence type="predicted"/>
<name>A0ABQ7EGZ1_BRACR</name>
<evidence type="ECO:0008006" key="3">
    <source>
        <dbReference type="Google" id="ProtNLM"/>
    </source>
</evidence>
<evidence type="ECO:0000313" key="2">
    <source>
        <dbReference type="Proteomes" id="UP000266723"/>
    </source>
</evidence>
<protein>
    <recommendedName>
        <fullName evidence="3">NYN domain-containing protein</fullName>
    </recommendedName>
</protein>
<dbReference type="EMBL" id="QGKV02000299">
    <property type="protein sequence ID" value="KAF3596327.1"/>
    <property type="molecule type" value="Genomic_DNA"/>
</dbReference>
<gene>
    <name evidence="1" type="ORF">DY000_02020591</name>
</gene>
<keyword evidence="2" id="KW-1185">Reference proteome</keyword>
<organism evidence="1 2">
    <name type="scientific">Brassica cretica</name>
    <name type="common">Mustard</name>
    <dbReference type="NCBI Taxonomy" id="69181"/>
    <lineage>
        <taxon>Eukaryota</taxon>
        <taxon>Viridiplantae</taxon>
        <taxon>Streptophyta</taxon>
        <taxon>Embryophyta</taxon>
        <taxon>Tracheophyta</taxon>
        <taxon>Spermatophyta</taxon>
        <taxon>Magnoliopsida</taxon>
        <taxon>eudicotyledons</taxon>
        <taxon>Gunneridae</taxon>
        <taxon>Pentapetalae</taxon>
        <taxon>rosids</taxon>
        <taxon>malvids</taxon>
        <taxon>Brassicales</taxon>
        <taxon>Brassicaceae</taxon>
        <taxon>Brassiceae</taxon>
        <taxon>Brassica</taxon>
    </lineage>
</organism>
<accession>A0ABQ7EGZ1</accession>
<dbReference type="Proteomes" id="UP000266723">
    <property type="component" value="Unassembled WGS sequence"/>
</dbReference>
<comment type="caution">
    <text evidence="1">The sequence shown here is derived from an EMBL/GenBank/DDBJ whole genome shotgun (WGS) entry which is preliminary data.</text>
</comment>
<sequence length="93" mass="10189">MANQTAVATVQYKPFSTFVSAGPVDSKLMFRLIHFWEACNNSKGGILIGTKSRNLRADSLAKEARNSGVLFSHIDQTQPDRASLRNDSCPTTT</sequence>
<reference evidence="1 2" key="1">
    <citation type="journal article" date="2020" name="BMC Genomics">
        <title>Intraspecific diversification of the crop wild relative Brassica cretica Lam. using demographic model selection.</title>
        <authorList>
            <person name="Kioukis A."/>
            <person name="Michalopoulou V.A."/>
            <person name="Briers L."/>
            <person name="Pirintsos S."/>
            <person name="Studholme D.J."/>
            <person name="Pavlidis P."/>
            <person name="Sarris P.F."/>
        </authorList>
    </citation>
    <scope>NUCLEOTIDE SEQUENCE [LARGE SCALE GENOMIC DNA]</scope>
    <source>
        <strain evidence="2">cv. PFS-1207/04</strain>
    </source>
</reference>